<dbReference type="InterPro" id="IPR003675">
    <property type="entry name" value="Rce1/LyrA-like_dom"/>
</dbReference>
<keyword evidence="5" id="KW-0482">Metalloprotease</keyword>
<sequence>MRVGESPGTDFSRYLIWTAFAVITLILKNFAANANGLNTIVVAVFFIFGIITLALMIRRYLRERSSFSEPSKKFMASLVNNIGFITLMIILMTVLRMMISYLQVTGKLPQFKNDDVTSSDQKVFIFNLIANVLIIAVQQQLVSTGFFFNYFFRKSSPASAVGGIIVSGLIAGAITLPGTWLQFFMNTVFGLCYAFTYLYTQDEKMPMFIAIIGALIGTIMI</sequence>
<evidence type="ECO:0000313" key="4">
    <source>
        <dbReference type="EMBL" id="MQS44997.1"/>
    </source>
</evidence>
<reference evidence="4" key="2">
    <citation type="submission" date="2019-05" db="EMBL/GenBank/DDBJ databases">
        <authorList>
            <person name="Schuster J.A."/>
            <person name="Ehrmann M.A."/>
        </authorList>
    </citation>
    <scope>NUCLEOTIDE SEQUENCE</scope>
    <source>
        <strain evidence="4">TMW 1.2098</strain>
    </source>
</reference>
<evidence type="ECO:0000256" key="2">
    <source>
        <dbReference type="SAM" id="Phobius"/>
    </source>
</evidence>
<evidence type="ECO:0000313" key="5">
    <source>
        <dbReference type="EMBL" id="MQS52324.1"/>
    </source>
</evidence>
<dbReference type="GO" id="GO:0004175">
    <property type="term" value="F:endopeptidase activity"/>
    <property type="evidence" value="ECO:0007669"/>
    <property type="project" value="UniProtKB-ARBA"/>
</dbReference>
<keyword evidence="5" id="KW-0378">Hydrolase</keyword>
<keyword evidence="7" id="KW-1185">Reference proteome</keyword>
<evidence type="ECO:0000313" key="6">
    <source>
        <dbReference type="Proteomes" id="UP000380386"/>
    </source>
</evidence>
<keyword evidence="2" id="KW-0472">Membrane</keyword>
<dbReference type="GO" id="GO:0080120">
    <property type="term" value="P:CAAX-box protein maturation"/>
    <property type="evidence" value="ECO:0007669"/>
    <property type="project" value="UniProtKB-ARBA"/>
</dbReference>
<feature type="transmembrane region" description="Helical" evidence="2">
    <location>
        <begin position="12"/>
        <end position="31"/>
    </location>
</feature>
<dbReference type="OrthoDB" id="2326057at2"/>
<dbReference type="GO" id="GO:0008237">
    <property type="term" value="F:metallopeptidase activity"/>
    <property type="evidence" value="ECO:0007669"/>
    <property type="project" value="UniProtKB-KW"/>
</dbReference>
<protein>
    <submittedName>
        <fullName evidence="5">CPBP family intramembrane metalloprotease</fullName>
    </submittedName>
</protein>
<gene>
    <name evidence="5" type="ORF">FHL02_04730</name>
    <name evidence="4" type="ORF">FHL03_05810</name>
</gene>
<reference evidence="6 7" key="1">
    <citation type="journal article" date="2019" name="Syst. Appl. Microbiol.">
        <title>Polyphasic characterization of two novel Lactobacillus spp. isolated from blown salami packages: Description of Lactobacillus halodurans sp. nov. and Lactobacillus salsicarnum sp. nov.</title>
        <authorList>
            <person name="Schuster J.A."/>
            <person name="Klingl A."/>
            <person name="Vogel R.F."/>
            <person name="Ehrmann M.A."/>
        </authorList>
    </citation>
    <scope>NUCLEOTIDE SEQUENCE [LARGE SCALE GENOMIC DNA]</scope>
    <source>
        <strain evidence="4 7">TMW 1.2098</strain>
        <strain evidence="5 6">TMW 1.2118</strain>
    </source>
</reference>
<feature type="transmembrane region" description="Helical" evidence="2">
    <location>
        <begin position="78"/>
        <end position="104"/>
    </location>
</feature>
<feature type="transmembrane region" description="Helical" evidence="2">
    <location>
        <begin position="37"/>
        <end position="57"/>
    </location>
</feature>
<proteinExistence type="inferred from homology"/>
<keyword evidence="2" id="KW-0812">Transmembrane</keyword>
<dbReference type="Pfam" id="PF02517">
    <property type="entry name" value="Rce1-like"/>
    <property type="match status" value="1"/>
</dbReference>
<feature type="domain" description="CAAX prenyl protease 2/Lysostaphin resistance protein A-like" evidence="3">
    <location>
        <begin position="124"/>
        <end position="208"/>
    </location>
</feature>
<dbReference type="Proteomes" id="UP000380386">
    <property type="component" value="Unassembled WGS sequence"/>
</dbReference>
<comment type="similarity">
    <text evidence="1">Belongs to the UPF0177 family.</text>
</comment>
<dbReference type="RefSeq" id="WP_125705375.1">
    <property type="nucleotide sequence ID" value="NZ_JBHTOO010000028.1"/>
</dbReference>
<dbReference type="EMBL" id="VDFM01000004">
    <property type="protein sequence ID" value="MQS52324.1"/>
    <property type="molecule type" value="Genomic_DNA"/>
</dbReference>
<dbReference type="EMBL" id="VDFN01000003">
    <property type="protein sequence ID" value="MQS44997.1"/>
    <property type="molecule type" value="Genomic_DNA"/>
</dbReference>
<accession>A0A5P0ZH13</accession>
<keyword evidence="5" id="KW-0645">Protease</keyword>
<evidence type="ECO:0000259" key="3">
    <source>
        <dbReference type="Pfam" id="PF02517"/>
    </source>
</evidence>
<evidence type="ECO:0000313" key="7">
    <source>
        <dbReference type="Proteomes" id="UP000436655"/>
    </source>
</evidence>
<comment type="caution">
    <text evidence="5">The sequence shown here is derived from an EMBL/GenBank/DDBJ whole genome shotgun (WGS) entry which is preliminary data.</text>
</comment>
<evidence type="ECO:0000256" key="1">
    <source>
        <dbReference type="ARBA" id="ARBA00009067"/>
    </source>
</evidence>
<feature type="transmembrane region" description="Helical" evidence="2">
    <location>
        <begin position="124"/>
        <end position="151"/>
    </location>
</feature>
<dbReference type="GO" id="GO:0006508">
    <property type="term" value="P:proteolysis"/>
    <property type="evidence" value="ECO:0007669"/>
    <property type="project" value="UniProtKB-KW"/>
</dbReference>
<name>A0A5P0ZH13_9LACO</name>
<organism evidence="5 6">
    <name type="scientific">Companilactobacillus mishanensis</name>
    <dbReference type="NCBI Taxonomy" id="2486008"/>
    <lineage>
        <taxon>Bacteria</taxon>
        <taxon>Bacillati</taxon>
        <taxon>Bacillota</taxon>
        <taxon>Bacilli</taxon>
        <taxon>Lactobacillales</taxon>
        <taxon>Lactobacillaceae</taxon>
        <taxon>Companilactobacillus</taxon>
    </lineage>
</organism>
<dbReference type="AlphaFoldDB" id="A0A5P0ZH13"/>
<keyword evidence="2" id="KW-1133">Transmembrane helix</keyword>
<dbReference type="Proteomes" id="UP000436655">
    <property type="component" value="Unassembled WGS sequence"/>
</dbReference>
<feature type="transmembrane region" description="Helical" evidence="2">
    <location>
        <begin position="158"/>
        <end position="174"/>
    </location>
</feature>